<protein>
    <submittedName>
        <fullName evidence="2">Uncharacterized protein</fullName>
    </submittedName>
</protein>
<feature type="compositionally biased region" description="Basic and acidic residues" evidence="1">
    <location>
        <begin position="17"/>
        <end position="37"/>
    </location>
</feature>
<dbReference type="EMBL" id="JAIQCV010000006">
    <property type="protein sequence ID" value="KAH1091577.1"/>
    <property type="molecule type" value="Genomic_DNA"/>
</dbReference>
<sequence length="90" mass="9988">MTKSTLGNIAFDSEIEKTARGNSKETKLRKRQSEVVRTHSSQPSEIEASDEVESRVNENPTQTVENERIGVDPPEEVPNAKVNVNLNPAQ</sequence>
<dbReference type="Proteomes" id="UP000828251">
    <property type="component" value="Unassembled WGS sequence"/>
</dbReference>
<accession>A0A9D3VQT6</accession>
<reference evidence="2 3" key="1">
    <citation type="journal article" date="2021" name="Plant Biotechnol. J.">
        <title>Multi-omics assisted identification of the key and species-specific regulatory components of drought-tolerant mechanisms in Gossypium stocksii.</title>
        <authorList>
            <person name="Yu D."/>
            <person name="Ke L."/>
            <person name="Zhang D."/>
            <person name="Wu Y."/>
            <person name="Sun Y."/>
            <person name="Mei J."/>
            <person name="Sun J."/>
            <person name="Sun Y."/>
        </authorList>
    </citation>
    <scope>NUCLEOTIDE SEQUENCE [LARGE SCALE GENOMIC DNA]</scope>
    <source>
        <strain evidence="3">cv. E1</strain>
        <tissue evidence="2">Leaf</tissue>
    </source>
</reference>
<evidence type="ECO:0000256" key="1">
    <source>
        <dbReference type="SAM" id="MobiDB-lite"/>
    </source>
</evidence>
<gene>
    <name evidence="2" type="ORF">J1N35_018834</name>
</gene>
<dbReference type="AlphaFoldDB" id="A0A9D3VQT6"/>
<comment type="caution">
    <text evidence="2">The sequence shown here is derived from an EMBL/GenBank/DDBJ whole genome shotgun (WGS) entry which is preliminary data.</text>
</comment>
<evidence type="ECO:0000313" key="2">
    <source>
        <dbReference type="EMBL" id="KAH1091577.1"/>
    </source>
</evidence>
<name>A0A9D3VQT6_9ROSI</name>
<organism evidence="2 3">
    <name type="scientific">Gossypium stocksii</name>
    <dbReference type="NCBI Taxonomy" id="47602"/>
    <lineage>
        <taxon>Eukaryota</taxon>
        <taxon>Viridiplantae</taxon>
        <taxon>Streptophyta</taxon>
        <taxon>Embryophyta</taxon>
        <taxon>Tracheophyta</taxon>
        <taxon>Spermatophyta</taxon>
        <taxon>Magnoliopsida</taxon>
        <taxon>eudicotyledons</taxon>
        <taxon>Gunneridae</taxon>
        <taxon>Pentapetalae</taxon>
        <taxon>rosids</taxon>
        <taxon>malvids</taxon>
        <taxon>Malvales</taxon>
        <taxon>Malvaceae</taxon>
        <taxon>Malvoideae</taxon>
        <taxon>Gossypium</taxon>
    </lineage>
</organism>
<evidence type="ECO:0000313" key="3">
    <source>
        <dbReference type="Proteomes" id="UP000828251"/>
    </source>
</evidence>
<feature type="region of interest" description="Disordered" evidence="1">
    <location>
        <begin position="17"/>
        <end position="90"/>
    </location>
</feature>
<keyword evidence="3" id="KW-1185">Reference proteome</keyword>
<proteinExistence type="predicted"/>